<gene>
    <name evidence="1" type="ORF">BKA14_007110</name>
</gene>
<proteinExistence type="predicted"/>
<reference evidence="1 2" key="1">
    <citation type="submission" date="2020-08" db="EMBL/GenBank/DDBJ databases">
        <title>Sequencing the genomes of 1000 actinobacteria strains.</title>
        <authorList>
            <person name="Klenk H.-P."/>
        </authorList>
    </citation>
    <scope>NUCLEOTIDE SEQUENCE [LARGE SCALE GENOMIC DNA]</scope>
    <source>
        <strain evidence="1 2">DSM 45518</strain>
    </source>
</reference>
<accession>A0A7W7CYF3</accession>
<keyword evidence="2" id="KW-1185">Reference proteome</keyword>
<sequence>MDNARLTDRMSAVVENEPVRPGTPHFRANVGPHSFLGGVRIVTILSRRGPSFARQSEKLC</sequence>
<evidence type="ECO:0000313" key="1">
    <source>
        <dbReference type="EMBL" id="MBB4696962.1"/>
    </source>
</evidence>
<dbReference type="AlphaFoldDB" id="A0A7W7CYF3"/>
<dbReference type="Proteomes" id="UP000542742">
    <property type="component" value="Unassembled WGS sequence"/>
</dbReference>
<evidence type="ECO:0000313" key="2">
    <source>
        <dbReference type="Proteomes" id="UP000542742"/>
    </source>
</evidence>
<comment type="caution">
    <text evidence="1">The sequence shown here is derived from an EMBL/GenBank/DDBJ whole genome shotgun (WGS) entry which is preliminary data.</text>
</comment>
<protein>
    <submittedName>
        <fullName evidence="1">Uncharacterized protein</fullName>
    </submittedName>
</protein>
<organism evidence="1 2">
    <name type="scientific">Paractinoplanes abujensis</name>
    <dbReference type="NCBI Taxonomy" id="882441"/>
    <lineage>
        <taxon>Bacteria</taxon>
        <taxon>Bacillati</taxon>
        <taxon>Actinomycetota</taxon>
        <taxon>Actinomycetes</taxon>
        <taxon>Micromonosporales</taxon>
        <taxon>Micromonosporaceae</taxon>
        <taxon>Paractinoplanes</taxon>
    </lineage>
</organism>
<name>A0A7W7CYF3_9ACTN</name>
<dbReference type="EMBL" id="JACHMF010000001">
    <property type="protein sequence ID" value="MBB4696962.1"/>
    <property type="molecule type" value="Genomic_DNA"/>
</dbReference>